<accession>A0AAU9NZP1</accession>
<dbReference type="Proteomes" id="UP001157418">
    <property type="component" value="Unassembled WGS sequence"/>
</dbReference>
<comment type="caution">
    <text evidence="2">The sequence shown here is derived from an EMBL/GenBank/DDBJ whole genome shotgun (WGS) entry which is preliminary data.</text>
</comment>
<gene>
    <name evidence="2" type="ORF">LVIROSA_LOCUS29175</name>
</gene>
<dbReference type="Pfam" id="PF14304">
    <property type="entry name" value="CSTF_C"/>
    <property type="match status" value="1"/>
</dbReference>
<proteinExistence type="predicted"/>
<name>A0AAU9NZP1_9ASTR</name>
<reference evidence="2 3" key="1">
    <citation type="submission" date="2022-01" db="EMBL/GenBank/DDBJ databases">
        <authorList>
            <person name="Xiong W."/>
            <person name="Schranz E."/>
        </authorList>
    </citation>
    <scope>NUCLEOTIDE SEQUENCE [LARGE SCALE GENOMIC DNA]</scope>
</reference>
<protein>
    <recommendedName>
        <fullName evidence="1">Transcription termination and cleavage factor C-terminal domain-containing protein</fullName>
    </recommendedName>
</protein>
<evidence type="ECO:0000313" key="3">
    <source>
        <dbReference type="Proteomes" id="UP001157418"/>
    </source>
</evidence>
<keyword evidence="3" id="KW-1185">Reference proteome</keyword>
<dbReference type="EMBL" id="CAKMRJ010005412">
    <property type="protein sequence ID" value="CAH1443248.1"/>
    <property type="molecule type" value="Genomic_DNA"/>
</dbReference>
<dbReference type="InterPro" id="IPR038192">
    <property type="entry name" value="CSTF_C_sf"/>
</dbReference>
<evidence type="ECO:0000259" key="1">
    <source>
        <dbReference type="Pfam" id="PF14304"/>
    </source>
</evidence>
<dbReference type="AlphaFoldDB" id="A0AAU9NZP1"/>
<sequence length="324" mass="37249">MTRPELRELCKKHQISANIKTYEMVTRLSKLSNENLHLDYKGTASSNRGRTRKSIARSCSLDDTGISRRVTRSSTRRAGSEGIEKGTINVPSHLRNHIVSKIGNGEKTSVWHDLWHPSGFLISACIMLLVVAEWGRISCYGRTAKVMRLADNPWLSWGWFYPFCRKWSFQWLWISFALLEQVMNLTAGQLSSLPPDQQQQRLCSDTIDDHSEIRFFCINPKPKLSIGQNVPEKGVITMESDQSTQHVLRRAKCEYDEEETIPATQGIEIGGDEYIEKRAGVRCNETFHNLRMDLVEHIYGMQHINLNLDPEEDPEDEFSEDDFM</sequence>
<feature type="domain" description="Transcription termination and cleavage factor C-terminal" evidence="1">
    <location>
        <begin position="177"/>
        <end position="200"/>
    </location>
</feature>
<dbReference type="GO" id="GO:0031124">
    <property type="term" value="P:mRNA 3'-end processing"/>
    <property type="evidence" value="ECO:0007669"/>
    <property type="project" value="InterPro"/>
</dbReference>
<evidence type="ECO:0000313" key="2">
    <source>
        <dbReference type="EMBL" id="CAH1443248.1"/>
    </source>
</evidence>
<dbReference type="Gene3D" id="1.10.20.70">
    <property type="entry name" value="Transcription termination and cleavage factor, C-terminal domain"/>
    <property type="match status" value="1"/>
</dbReference>
<dbReference type="InterPro" id="IPR026896">
    <property type="entry name" value="CSTF_C"/>
</dbReference>
<organism evidence="2 3">
    <name type="scientific">Lactuca virosa</name>
    <dbReference type="NCBI Taxonomy" id="75947"/>
    <lineage>
        <taxon>Eukaryota</taxon>
        <taxon>Viridiplantae</taxon>
        <taxon>Streptophyta</taxon>
        <taxon>Embryophyta</taxon>
        <taxon>Tracheophyta</taxon>
        <taxon>Spermatophyta</taxon>
        <taxon>Magnoliopsida</taxon>
        <taxon>eudicotyledons</taxon>
        <taxon>Gunneridae</taxon>
        <taxon>Pentapetalae</taxon>
        <taxon>asterids</taxon>
        <taxon>campanulids</taxon>
        <taxon>Asterales</taxon>
        <taxon>Asteraceae</taxon>
        <taxon>Cichorioideae</taxon>
        <taxon>Cichorieae</taxon>
        <taxon>Lactucinae</taxon>
        <taxon>Lactuca</taxon>
    </lineage>
</organism>